<dbReference type="AlphaFoldDB" id="A0A9P6M5K6"/>
<evidence type="ECO:0000313" key="1">
    <source>
        <dbReference type="EMBL" id="KAF9966427.1"/>
    </source>
</evidence>
<organism evidence="1 2">
    <name type="scientific">Mortierella alpina</name>
    <name type="common">Oleaginous fungus</name>
    <name type="synonym">Mortierella renispora</name>
    <dbReference type="NCBI Taxonomy" id="64518"/>
    <lineage>
        <taxon>Eukaryota</taxon>
        <taxon>Fungi</taxon>
        <taxon>Fungi incertae sedis</taxon>
        <taxon>Mucoromycota</taxon>
        <taxon>Mortierellomycotina</taxon>
        <taxon>Mortierellomycetes</taxon>
        <taxon>Mortierellales</taxon>
        <taxon>Mortierellaceae</taxon>
        <taxon>Mortierella</taxon>
    </lineage>
</organism>
<evidence type="ECO:0000313" key="2">
    <source>
        <dbReference type="Proteomes" id="UP000738359"/>
    </source>
</evidence>
<comment type="caution">
    <text evidence="1">The sequence shown here is derived from an EMBL/GenBank/DDBJ whole genome shotgun (WGS) entry which is preliminary data.</text>
</comment>
<keyword evidence="2" id="KW-1185">Reference proteome</keyword>
<accession>A0A9P6M5K6</accession>
<name>A0A9P6M5K6_MORAP</name>
<sequence>MSPNTILHDTIFWSVVILQIAMKLQQCWKPALWLRQPRIPLMILSSSTLLHVVQMTSSPVLFGGPGQSLRPQWVNTLREVLELSVVVLGSLETGVRAFGWFELWGLEQTEQELRHRLQGARNLKEETRRRILKRQEPTISIEDLDHERQWTRGLIRQSDGDPSDLATLATGVYGELTEIMMLLTMKETAQLSQ</sequence>
<gene>
    <name evidence="1" type="ORF">BGZ70_002357</name>
</gene>
<proteinExistence type="predicted"/>
<reference evidence="1" key="1">
    <citation type="journal article" date="2020" name="Fungal Divers.">
        <title>Resolving the Mortierellaceae phylogeny through synthesis of multi-gene phylogenetics and phylogenomics.</title>
        <authorList>
            <person name="Vandepol N."/>
            <person name="Liber J."/>
            <person name="Desiro A."/>
            <person name="Na H."/>
            <person name="Kennedy M."/>
            <person name="Barry K."/>
            <person name="Grigoriev I.V."/>
            <person name="Miller A.N."/>
            <person name="O'Donnell K."/>
            <person name="Stajich J.E."/>
            <person name="Bonito G."/>
        </authorList>
    </citation>
    <scope>NUCLEOTIDE SEQUENCE</scope>
    <source>
        <strain evidence="1">CK1249</strain>
    </source>
</reference>
<dbReference type="Proteomes" id="UP000738359">
    <property type="component" value="Unassembled WGS sequence"/>
</dbReference>
<protein>
    <submittedName>
        <fullName evidence="1">Uncharacterized protein</fullName>
    </submittedName>
</protein>
<dbReference type="OrthoDB" id="2379816at2759"/>
<dbReference type="EMBL" id="JAAAHY010000157">
    <property type="protein sequence ID" value="KAF9966427.1"/>
    <property type="molecule type" value="Genomic_DNA"/>
</dbReference>